<feature type="region of interest" description="Disordered" evidence="1">
    <location>
        <begin position="1"/>
        <end position="38"/>
    </location>
</feature>
<keyword evidence="3" id="KW-1185">Reference proteome</keyword>
<accession>A0A1K1LBY6</accession>
<dbReference type="Proteomes" id="UP000186323">
    <property type="component" value="Chromosome I"/>
</dbReference>
<evidence type="ECO:0000313" key="3">
    <source>
        <dbReference type="Proteomes" id="UP000186323"/>
    </source>
</evidence>
<name>A0A1K1LBY6_9BACT</name>
<proteinExistence type="predicted"/>
<reference evidence="3" key="1">
    <citation type="submission" date="2016-10" db="EMBL/GenBank/DDBJ databases">
        <authorList>
            <person name="Wegmann U."/>
        </authorList>
    </citation>
    <scope>NUCLEOTIDE SEQUENCE [LARGE SCALE GENOMIC DNA]</scope>
</reference>
<dbReference type="KEGG" id="dpg:DESPIGER_0334"/>
<gene>
    <name evidence="2" type="ORF">DESPIGER_0334</name>
</gene>
<organism evidence="2 3">
    <name type="scientific">Desulfovibrio piger</name>
    <dbReference type="NCBI Taxonomy" id="901"/>
    <lineage>
        <taxon>Bacteria</taxon>
        <taxon>Pseudomonadati</taxon>
        <taxon>Thermodesulfobacteriota</taxon>
        <taxon>Desulfovibrionia</taxon>
        <taxon>Desulfovibrionales</taxon>
        <taxon>Desulfovibrionaceae</taxon>
        <taxon>Desulfovibrio</taxon>
    </lineage>
</organism>
<dbReference type="EMBL" id="LT630450">
    <property type="protein sequence ID" value="SFV72226.1"/>
    <property type="molecule type" value="Genomic_DNA"/>
</dbReference>
<evidence type="ECO:0000313" key="2">
    <source>
        <dbReference type="EMBL" id="SFV72226.1"/>
    </source>
</evidence>
<evidence type="ECO:0000256" key="1">
    <source>
        <dbReference type="SAM" id="MobiDB-lite"/>
    </source>
</evidence>
<protein>
    <submittedName>
        <fullName evidence="2">Uncharacterized protein</fullName>
    </submittedName>
</protein>
<sequence length="38" mass="3870">MPSARPPRCAPHREAGGAASGMVHGHGRFSLGQTGRDG</sequence>
<dbReference type="AlphaFoldDB" id="A0A1K1LBY6"/>